<comment type="caution">
    <text evidence="2">The sequence shown here is derived from an EMBL/GenBank/DDBJ whole genome shotgun (WGS) entry which is preliminary data.</text>
</comment>
<feature type="compositionally biased region" description="Basic and acidic residues" evidence="1">
    <location>
        <begin position="1"/>
        <end position="54"/>
    </location>
</feature>
<feature type="non-terminal residue" evidence="2">
    <location>
        <position position="60"/>
    </location>
</feature>
<dbReference type="AlphaFoldDB" id="A0AAD7SL55"/>
<proteinExistence type="predicted"/>
<organism evidence="2 3">
    <name type="scientific">Aldrovandia affinis</name>
    <dbReference type="NCBI Taxonomy" id="143900"/>
    <lineage>
        <taxon>Eukaryota</taxon>
        <taxon>Metazoa</taxon>
        <taxon>Chordata</taxon>
        <taxon>Craniata</taxon>
        <taxon>Vertebrata</taxon>
        <taxon>Euteleostomi</taxon>
        <taxon>Actinopterygii</taxon>
        <taxon>Neopterygii</taxon>
        <taxon>Teleostei</taxon>
        <taxon>Notacanthiformes</taxon>
        <taxon>Halosauridae</taxon>
        <taxon>Aldrovandia</taxon>
    </lineage>
</organism>
<evidence type="ECO:0000313" key="3">
    <source>
        <dbReference type="Proteomes" id="UP001221898"/>
    </source>
</evidence>
<sequence length="60" mass="7018">MEYERRSGRGDRMGRYGNDLDEHDYRDMDYRGYGHEEGEPGGGYEDRGVDERPYHRMGGG</sequence>
<dbReference type="EMBL" id="JAINUG010000052">
    <property type="protein sequence ID" value="KAJ8404649.1"/>
    <property type="molecule type" value="Genomic_DNA"/>
</dbReference>
<feature type="region of interest" description="Disordered" evidence="1">
    <location>
        <begin position="1"/>
        <end position="60"/>
    </location>
</feature>
<evidence type="ECO:0000313" key="2">
    <source>
        <dbReference type="EMBL" id="KAJ8404649.1"/>
    </source>
</evidence>
<protein>
    <submittedName>
        <fullName evidence="2">Uncharacterized protein</fullName>
    </submittedName>
</protein>
<gene>
    <name evidence="2" type="ORF">AAFF_G00335120</name>
</gene>
<name>A0AAD7SL55_9TELE</name>
<reference evidence="2" key="1">
    <citation type="journal article" date="2023" name="Science">
        <title>Genome structures resolve the early diversification of teleost fishes.</title>
        <authorList>
            <person name="Parey E."/>
            <person name="Louis A."/>
            <person name="Montfort J."/>
            <person name="Bouchez O."/>
            <person name="Roques C."/>
            <person name="Iampietro C."/>
            <person name="Lluch J."/>
            <person name="Castinel A."/>
            <person name="Donnadieu C."/>
            <person name="Desvignes T."/>
            <person name="Floi Bucao C."/>
            <person name="Jouanno E."/>
            <person name="Wen M."/>
            <person name="Mejri S."/>
            <person name="Dirks R."/>
            <person name="Jansen H."/>
            <person name="Henkel C."/>
            <person name="Chen W.J."/>
            <person name="Zahm M."/>
            <person name="Cabau C."/>
            <person name="Klopp C."/>
            <person name="Thompson A.W."/>
            <person name="Robinson-Rechavi M."/>
            <person name="Braasch I."/>
            <person name="Lecointre G."/>
            <person name="Bobe J."/>
            <person name="Postlethwait J.H."/>
            <person name="Berthelot C."/>
            <person name="Roest Crollius H."/>
            <person name="Guiguen Y."/>
        </authorList>
    </citation>
    <scope>NUCLEOTIDE SEQUENCE</scope>
    <source>
        <strain evidence="2">NC1722</strain>
    </source>
</reference>
<accession>A0AAD7SL55</accession>
<keyword evidence="3" id="KW-1185">Reference proteome</keyword>
<evidence type="ECO:0000256" key="1">
    <source>
        <dbReference type="SAM" id="MobiDB-lite"/>
    </source>
</evidence>
<dbReference type="Proteomes" id="UP001221898">
    <property type="component" value="Unassembled WGS sequence"/>
</dbReference>